<evidence type="ECO:0000313" key="3">
    <source>
        <dbReference type="Proteomes" id="UP000831963"/>
    </source>
</evidence>
<feature type="compositionally biased region" description="Basic and acidic residues" evidence="1">
    <location>
        <begin position="1"/>
        <end position="19"/>
    </location>
</feature>
<organism evidence="2 3">
    <name type="scientific">Microbacterium galbinum</name>
    <dbReference type="NCBI Taxonomy" id="2851646"/>
    <lineage>
        <taxon>Bacteria</taxon>
        <taxon>Bacillati</taxon>
        <taxon>Actinomycetota</taxon>
        <taxon>Actinomycetes</taxon>
        <taxon>Micrococcales</taxon>
        <taxon>Microbacteriaceae</taxon>
        <taxon>Microbacterium</taxon>
    </lineage>
</organism>
<proteinExistence type="predicted"/>
<gene>
    <name evidence="2" type="ORF">KV396_06650</name>
</gene>
<feature type="region of interest" description="Disordered" evidence="1">
    <location>
        <begin position="1"/>
        <end position="47"/>
    </location>
</feature>
<reference evidence="2 3" key="1">
    <citation type="submission" date="2021-06" db="EMBL/GenBank/DDBJ databases">
        <title>Genome-based taxonomic framework of Microbacterium strains isolated from marine environment, the description of four new species and reclassification of four preexisting species.</title>
        <authorList>
            <person name="Lee S.D."/>
            <person name="Kim S.-M."/>
            <person name="Byeon Y.-S."/>
            <person name="Yang H.L."/>
            <person name="Kim I.S."/>
        </authorList>
    </citation>
    <scope>NUCLEOTIDE SEQUENCE [LARGE SCALE GENOMIC DNA]</scope>
    <source>
        <strain evidence="2 3">SSW1-36</strain>
    </source>
</reference>
<dbReference type="Gene3D" id="3.90.1150.200">
    <property type="match status" value="1"/>
</dbReference>
<protein>
    <submittedName>
        <fullName evidence="2">DUF1801 domain-containing protein</fullName>
    </submittedName>
</protein>
<dbReference type="EMBL" id="CP078077">
    <property type="protein sequence ID" value="UPL14170.1"/>
    <property type="molecule type" value="Genomic_DNA"/>
</dbReference>
<sequence length="153" mass="17127">MADDKKTDTKNFTAEEREAMQAAAQEAKAKRSRAKKSPEEQRAAGEADLREAIAKLPDENDKKLATALHELVMEVAPDLMPRTYYGMPGWGKDGKVLCFFQPASKFKVRYGTFGFEPISNLDEGTMWPTAYALLELTPANRTLLTERIRLAIS</sequence>
<feature type="compositionally biased region" description="Basic and acidic residues" evidence="1">
    <location>
        <begin position="36"/>
        <end position="47"/>
    </location>
</feature>
<name>A0ABY4IPI5_9MICO</name>
<evidence type="ECO:0000256" key="1">
    <source>
        <dbReference type="SAM" id="MobiDB-lite"/>
    </source>
</evidence>
<keyword evidence="3" id="KW-1185">Reference proteome</keyword>
<dbReference type="RefSeq" id="WP_247957275.1">
    <property type="nucleotide sequence ID" value="NZ_CP078077.1"/>
</dbReference>
<accession>A0ABY4IPI5</accession>
<evidence type="ECO:0000313" key="2">
    <source>
        <dbReference type="EMBL" id="UPL14170.1"/>
    </source>
</evidence>
<dbReference type="Proteomes" id="UP000831963">
    <property type="component" value="Chromosome"/>
</dbReference>
<dbReference type="SUPFAM" id="SSF159888">
    <property type="entry name" value="YdhG-like"/>
    <property type="match status" value="1"/>
</dbReference>